<proteinExistence type="predicted"/>
<organism evidence="2 3">
    <name type="scientific">Fervidibacillus halotolerans</name>
    <dbReference type="NCBI Taxonomy" id="2980027"/>
    <lineage>
        <taxon>Bacteria</taxon>
        <taxon>Bacillati</taxon>
        <taxon>Bacillota</taxon>
        <taxon>Bacilli</taxon>
        <taxon>Bacillales</taxon>
        <taxon>Bacillaceae</taxon>
        <taxon>Fervidibacillus</taxon>
    </lineage>
</organism>
<dbReference type="EMBL" id="CP106877">
    <property type="protein sequence ID" value="WAA12516.1"/>
    <property type="molecule type" value="Genomic_DNA"/>
</dbReference>
<dbReference type="AlphaFoldDB" id="A0A9E8LZN9"/>
<name>A0A9E8LZN9_9BACI</name>
<feature type="signal peptide" evidence="1">
    <location>
        <begin position="1"/>
        <end position="17"/>
    </location>
</feature>
<dbReference type="KEGG" id="fhl:OE105_13515"/>
<protein>
    <submittedName>
        <fullName evidence="2">Uncharacterized protein</fullName>
    </submittedName>
</protein>
<sequence length="103" mass="11878">MKKLLIALLLTTTLVLALPAEKDTAMAAYNPENDIYLEFTLPFDIPFLTEELAYYLFDIQEALHAYLREHHDIDLEYSYIWIVVNGKPVLAIDPPLYFVGDND</sequence>
<keyword evidence="3" id="KW-1185">Reference proteome</keyword>
<evidence type="ECO:0000313" key="3">
    <source>
        <dbReference type="Proteomes" id="UP001164726"/>
    </source>
</evidence>
<gene>
    <name evidence="2" type="ORF">OE105_13515</name>
</gene>
<dbReference type="RefSeq" id="WP_275420653.1">
    <property type="nucleotide sequence ID" value="NZ_CP106877.1"/>
</dbReference>
<reference evidence="2" key="1">
    <citation type="submission" date="2022-09" db="EMBL/GenBank/DDBJ databases">
        <title>Complete Genomes of Fervidibacillus albus and Fervidibacillus halotolerans isolated from tidal flat sediments.</title>
        <authorList>
            <person name="Kwon K.K."/>
            <person name="Yang S.-H."/>
            <person name="Park M.J."/>
            <person name="Oh H.-M."/>
        </authorList>
    </citation>
    <scope>NUCLEOTIDE SEQUENCE</scope>
    <source>
        <strain evidence="2">MEBiC13594</strain>
    </source>
</reference>
<accession>A0A9E8LZN9</accession>
<dbReference type="Proteomes" id="UP001164726">
    <property type="component" value="Chromosome"/>
</dbReference>
<evidence type="ECO:0000313" key="2">
    <source>
        <dbReference type="EMBL" id="WAA12516.1"/>
    </source>
</evidence>
<keyword evidence="1" id="KW-0732">Signal</keyword>
<evidence type="ECO:0000256" key="1">
    <source>
        <dbReference type="SAM" id="SignalP"/>
    </source>
</evidence>
<feature type="chain" id="PRO_5039579529" evidence="1">
    <location>
        <begin position="18"/>
        <end position="103"/>
    </location>
</feature>